<evidence type="ECO:0000256" key="2">
    <source>
        <dbReference type="ARBA" id="ARBA00009194"/>
    </source>
</evidence>
<keyword evidence="4" id="KW-0732">Signal</keyword>
<keyword evidence="6" id="KW-0564">Palmitate</keyword>
<dbReference type="Pfam" id="PF07161">
    <property type="entry name" value="LppX_LprAFG"/>
    <property type="match status" value="1"/>
</dbReference>
<dbReference type="InterPro" id="IPR029046">
    <property type="entry name" value="LolA/LolB/LppX"/>
</dbReference>
<dbReference type="EMBL" id="CP126981">
    <property type="protein sequence ID" value="WIM88629.1"/>
    <property type="molecule type" value="Genomic_DNA"/>
</dbReference>
<evidence type="ECO:0000256" key="7">
    <source>
        <dbReference type="ARBA" id="ARBA00023288"/>
    </source>
</evidence>
<keyword evidence="7 8" id="KW-0449">Lipoprotein</keyword>
<dbReference type="PROSITE" id="PS51257">
    <property type="entry name" value="PROKAR_LIPOPROTEIN"/>
    <property type="match status" value="1"/>
</dbReference>
<organism evidence="8 9">
    <name type="scientific">Candidatus Mycobacterium wuenschmannii</name>
    <dbReference type="NCBI Taxonomy" id="3027808"/>
    <lineage>
        <taxon>Bacteria</taxon>
        <taxon>Bacillati</taxon>
        <taxon>Actinomycetota</taxon>
        <taxon>Actinomycetes</taxon>
        <taxon>Mycobacteriales</taxon>
        <taxon>Mycobacteriaceae</taxon>
        <taxon>Mycobacterium</taxon>
    </lineage>
</organism>
<dbReference type="InterPro" id="IPR009830">
    <property type="entry name" value="LppX/LprAFG"/>
</dbReference>
<comment type="subcellular location">
    <subcellularLocation>
        <location evidence="1">Cell envelope</location>
    </subcellularLocation>
</comment>
<protein>
    <submittedName>
        <fullName evidence="8">LppX_LprAFG lipoprotein</fullName>
    </submittedName>
</protein>
<accession>A0ABY8W4D4</accession>
<sequence>MQTPRPVSRILAVLAAVSIGAALIGGCSSSKQSGGPLPDAATLIKESTQSTKNVKSVHLALTVNGKIKGLPVKSLTGDLTTTPQTAAQGNASIIFGGSDIDAPFVVLDGILYGALTPGQWDSFGKASDLYDPSTILKPEVGLANVLSNLSNPKAEGRENVGGQSTIKITGTVSADAVNGIMPRLKATQPLPSTVWIEENGDHQLVQTQLEQSPGNSLQLTLSNWNAPVQVTKPPVAP</sequence>
<evidence type="ECO:0000313" key="8">
    <source>
        <dbReference type="EMBL" id="WIM88629.1"/>
    </source>
</evidence>
<evidence type="ECO:0000256" key="6">
    <source>
        <dbReference type="ARBA" id="ARBA00023139"/>
    </source>
</evidence>
<evidence type="ECO:0000313" key="9">
    <source>
        <dbReference type="Proteomes" id="UP001236585"/>
    </source>
</evidence>
<dbReference type="CDD" id="cd16334">
    <property type="entry name" value="LppX-like"/>
    <property type="match status" value="1"/>
</dbReference>
<evidence type="ECO:0000256" key="3">
    <source>
        <dbReference type="ARBA" id="ARBA00022475"/>
    </source>
</evidence>
<dbReference type="Proteomes" id="UP001236585">
    <property type="component" value="Chromosome"/>
</dbReference>
<evidence type="ECO:0000256" key="1">
    <source>
        <dbReference type="ARBA" id="ARBA00004196"/>
    </source>
</evidence>
<dbReference type="Gene3D" id="2.50.20.20">
    <property type="match status" value="1"/>
</dbReference>
<keyword evidence="3" id="KW-1003">Cell membrane</keyword>
<proteinExistence type="inferred from homology"/>
<keyword evidence="5" id="KW-0472">Membrane</keyword>
<evidence type="ECO:0000256" key="4">
    <source>
        <dbReference type="ARBA" id="ARBA00022729"/>
    </source>
</evidence>
<dbReference type="SUPFAM" id="SSF89392">
    <property type="entry name" value="Prokaryotic lipoproteins and lipoprotein localization factors"/>
    <property type="match status" value="1"/>
</dbReference>
<reference evidence="8 9" key="1">
    <citation type="journal article" date="2023" name="Microbiol. Resour. Announc.">
        <title>Complete Genome Sequence of Mycobacterium wuenschmanii, a novel Nontuberculous Mycobacterium Isolated from a captive population of Amazon Milk Frogs.</title>
        <authorList>
            <person name="Hicks J."/>
            <person name="Zeineldin M."/>
            <person name="Ward H."/>
            <person name="Wuenschmann A."/>
            <person name="Camp P."/>
            <person name="Farrell D."/>
            <person name="Lehman K."/>
            <person name="Thacker T."/>
            <person name="Cuthbert E."/>
        </authorList>
    </citation>
    <scope>NUCLEOTIDE SEQUENCE [LARGE SCALE GENOMIC DNA]</scope>
    <source>
        <strain evidence="8 9">Wuenschmanii</strain>
    </source>
</reference>
<keyword evidence="9" id="KW-1185">Reference proteome</keyword>
<gene>
    <name evidence="8" type="ORF">PT015_03805</name>
</gene>
<comment type="similarity">
    <text evidence="2">Belongs to the LppX/LprAFG lipoprotein family.</text>
</comment>
<dbReference type="RefSeq" id="WP_285188916.1">
    <property type="nucleotide sequence ID" value="NZ_CP126981.1"/>
</dbReference>
<evidence type="ECO:0000256" key="5">
    <source>
        <dbReference type="ARBA" id="ARBA00023136"/>
    </source>
</evidence>
<name>A0ABY8W4D4_9MYCO</name>